<evidence type="ECO:0000313" key="1">
    <source>
        <dbReference type="EMBL" id="KTR02976.1"/>
    </source>
</evidence>
<keyword evidence="2" id="KW-1185">Reference proteome</keyword>
<gene>
    <name evidence="1" type="ORF">NS365_20135</name>
</gene>
<dbReference type="EMBL" id="LDQA01000063">
    <property type="protein sequence ID" value="KTR02976.1"/>
    <property type="molecule type" value="Genomic_DNA"/>
</dbReference>
<name>A0A175RGY7_9HYPH</name>
<dbReference type="RefSeq" id="WP_058602086.1">
    <property type="nucleotide sequence ID" value="NZ_LDQA01000063.1"/>
</dbReference>
<proteinExistence type="predicted"/>
<dbReference type="PATRIC" id="fig|401562.4.peg.4053"/>
<dbReference type="Proteomes" id="UP000078529">
    <property type="component" value="Unassembled WGS sequence"/>
</dbReference>
<reference evidence="1 2" key="1">
    <citation type="journal article" date="2016" name="Front. Microbiol.">
        <title>Genomic Resource of Rice Seed Associated Bacteria.</title>
        <authorList>
            <person name="Midha S."/>
            <person name="Bansal K."/>
            <person name="Sharma S."/>
            <person name="Kumar N."/>
            <person name="Patil P.P."/>
            <person name="Chaudhry V."/>
            <person name="Patil P.B."/>
        </authorList>
    </citation>
    <scope>NUCLEOTIDE SEQUENCE [LARGE SCALE GENOMIC DNA]</scope>
    <source>
        <strain evidence="1 2">NS365</strain>
    </source>
</reference>
<accession>A0A175RGY7</accession>
<evidence type="ECO:0000313" key="2">
    <source>
        <dbReference type="Proteomes" id="UP000078529"/>
    </source>
</evidence>
<organism evidence="1 2">
    <name type="scientific">Aureimonas ureilytica</name>
    <dbReference type="NCBI Taxonomy" id="401562"/>
    <lineage>
        <taxon>Bacteria</taxon>
        <taxon>Pseudomonadati</taxon>
        <taxon>Pseudomonadota</taxon>
        <taxon>Alphaproteobacteria</taxon>
        <taxon>Hyphomicrobiales</taxon>
        <taxon>Aurantimonadaceae</taxon>
        <taxon>Aureimonas</taxon>
    </lineage>
</organism>
<protein>
    <submittedName>
        <fullName evidence="1">Uncharacterized protein</fullName>
    </submittedName>
</protein>
<comment type="caution">
    <text evidence="1">The sequence shown here is derived from an EMBL/GenBank/DDBJ whole genome shotgun (WGS) entry which is preliminary data.</text>
</comment>
<dbReference type="AlphaFoldDB" id="A0A175RGY7"/>
<sequence>MPARFTKLDNAIKAGLKNMAAKAAVDQIEYWEEQLKDVGVSGSKGILADLHSLKTKLQADEVDGDAVKKLLADLGSKTAKVAGRVDDKSVSEHLEKVGKGLEEAA</sequence>